<proteinExistence type="predicted"/>
<sequence>MIARFAILPALALGLTAGVTLAQETAPAAPAAPEAPATTEAPAAVPAQDSAAAYESARNQLGVLAYCQEQGHIDGKAVEIQTKLLAMIPAGDSAKGDAAEAKGKEGTVSAMGVERTLADAATEQNTTEEALCKQMEGLLQQLASQVPA</sequence>
<dbReference type="EMBL" id="QTUJ01000001">
    <property type="protein sequence ID" value="REF72425.1"/>
    <property type="molecule type" value="Genomic_DNA"/>
</dbReference>
<dbReference type="NCBIfam" id="NF035933">
    <property type="entry name" value="ESAT6_1"/>
    <property type="match status" value="1"/>
</dbReference>
<evidence type="ECO:0000313" key="4">
    <source>
        <dbReference type="Proteomes" id="UP000256794"/>
    </source>
</evidence>
<feature type="chain" id="PRO_5044540509" evidence="1">
    <location>
        <begin position="23"/>
        <end position="148"/>
    </location>
</feature>
<evidence type="ECO:0000313" key="3">
    <source>
        <dbReference type="EMBL" id="REG44467.1"/>
    </source>
</evidence>
<evidence type="ECO:0000313" key="5">
    <source>
        <dbReference type="Proteomes" id="UP000256941"/>
    </source>
</evidence>
<dbReference type="eggNOG" id="ENOG5033G7K">
    <property type="taxonomic scope" value="Bacteria"/>
</dbReference>
<comment type="caution">
    <text evidence="2">The sequence shown here is derived from an EMBL/GenBank/DDBJ whole genome shotgun (WGS) entry which is preliminary data.</text>
</comment>
<gene>
    <name evidence="3" type="ORF">ATH84_102318</name>
    <name evidence="2" type="ORF">BDD41_0896</name>
</gene>
<dbReference type="AlphaFoldDB" id="A0A099FIT7"/>
<dbReference type="OrthoDB" id="7691610at2"/>
<organism evidence="2 5">
    <name type="scientific">Paracoccus versutus</name>
    <name type="common">Thiobacillus versutus</name>
    <dbReference type="NCBI Taxonomy" id="34007"/>
    <lineage>
        <taxon>Bacteria</taxon>
        <taxon>Pseudomonadati</taxon>
        <taxon>Pseudomonadota</taxon>
        <taxon>Alphaproteobacteria</taxon>
        <taxon>Rhodobacterales</taxon>
        <taxon>Paracoccaceae</taxon>
        <taxon>Paracoccus</taxon>
    </lineage>
</organism>
<dbReference type="RefSeq" id="WP_036754774.1">
    <property type="nucleotide sequence ID" value="NZ_CP035287.1"/>
</dbReference>
<protein>
    <submittedName>
        <fullName evidence="2">Uncharacterized protein</fullName>
    </submittedName>
</protein>
<keyword evidence="4" id="KW-1185">Reference proteome</keyword>
<evidence type="ECO:0000256" key="1">
    <source>
        <dbReference type="SAM" id="SignalP"/>
    </source>
</evidence>
<name>A0A099FIT7_PARVE</name>
<feature type="signal peptide" evidence="1">
    <location>
        <begin position="1"/>
        <end position="22"/>
    </location>
</feature>
<accession>A0A3D9XPS7</accession>
<accession>A0A099FIT7</accession>
<dbReference type="EMBL" id="QUMX01000023">
    <property type="protein sequence ID" value="REG44467.1"/>
    <property type="molecule type" value="Genomic_DNA"/>
</dbReference>
<reference evidence="4 5" key="1">
    <citation type="submission" date="2018-08" db="EMBL/GenBank/DDBJ databases">
        <title>Genomic Encyclopedia of Archaeal and Bacterial Type Strains, Phase II (KMG-II): from individual species to whole genera.</title>
        <authorList>
            <person name="Goeker M."/>
        </authorList>
    </citation>
    <scope>NUCLEOTIDE SEQUENCE [LARGE SCALE GENOMIC DNA]</scope>
    <source>
        <strain evidence="2 5">DSM 17099</strain>
        <strain evidence="3 4">DSM 582</strain>
    </source>
</reference>
<evidence type="ECO:0000313" key="2">
    <source>
        <dbReference type="EMBL" id="REF72425.1"/>
    </source>
</evidence>
<keyword evidence="1" id="KW-0732">Signal</keyword>
<dbReference type="Proteomes" id="UP000256794">
    <property type="component" value="Unassembled WGS sequence"/>
</dbReference>
<dbReference type="Proteomes" id="UP000256941">
    <property type="component" value="Unassembled WGS sequence"/>
</dbReference>